<dbReference type="Proteomes" id="UP001055185">
    <property type="component" value="Unassembled WGS sequence"/>
</dbReference>
<dbReference type="InterPro" id="IPR024534">
    <property type="entry name" value="JetD_C"/>
</dbReference>
<feature type="domain" description="Wadjet protein JetD C-terminal" evidence="1">
    <location>
        <begin position="255"/>
        <end position="410"/>
    </location>
</feature>
<dbReference type="AlphaFoldDB" id="A0AA37MY56"/>
<dbReference type="Pfam" id="PF09983">
    <property type="entry name" value="JetD_C"/>
    <property type="match status" value="1"/>
</dbReference>
<protein>
    <recommendedName>
        <fullName evidence="1">Wadjet protein JetD C-terminal domain-containing protein</fullName>
    </recommendedName>
</protein>
<name>A0AA37MY56_9FIRM</name>
<accession>A0AA37MY56</accession>
<organism evidence="2 3">
    <name type="scientific">Faecalibacterium gallinarum</name>
    <dbReference type="NCBI Taxonomy" id="2903556"/>
    <lineage>
        <taxon>Bacteria</taxon>
        <taxon>Bacillati</taxon>
        <taxon>Bacillota</taxon>
        <taxon>Clostridia</taxon>
        <taxon>Eubacteriales</taxon>
        <taxon>Oscillospiraceae</taxon>
        <taxon>Faecalibacterium</taxon>
    </lineage>
</organism>
<evidence type="ECO:0000313" key="3">
    <source>
        <dbReference type="Proteomes" id="UP001055185"/>
    </source>
</evidence>
<evidence type="ECO:0000259" key="1">
    <source>
        <dbReference type="Pfam" id="PF09983"/>
    </source>
</evidence>
<evidence type="ECO:0000313" key="2">
    <source>
        <dbReference type="EMBL" id="GJN64636.1"/>
    </source>
</evidence>
<dbReference type="EMBL" id="BQKV01000038">
    <property type="protein sequence ID" value="GJN64636.1"/>
    <property type="molecule type" value="Genomic_DNA"/>
</dbReference>
<dbReference type="RefSeq" id="WP_238316830.1">
    <property type="nucleotide sequence ID" value="NZ_BQKV01000038.1"/>
</dbReference>
<proteinExistence type="predicted"/>
<sequence>MKENILLSRLLDKYEKSKHLSQPGSSTRRVMLRIEKHEFPEYDYEDAQVRDEWNETVKTLESRGLIGAEWVSGRPVLSCVTLNLERLSECYQITGRIHPRELSSVVAQKIESSLSQVTTDWILGWKEDVCRQAKTLFRVPAYCKKDFSLLDKLLTAFILYDSLHGGSITMRAFSSKCYQNTKTFEREVRDQFLRIALEYSQKLREVCEQSEMGEREQLAYLGIYARPELYELSGNCMIQTENGSISVNAATPYGLALPSPCVDLIQSFDLRGIQKIVFIENKTNYDEYVTTELHPEELAVYHGGFLSPQKRKFFEKIAASVQNQIMIVFWADIDLGGFRMFERLQAFFPSLLPMRMSAENVESLHSTGLKRPEHYLGEIQAAINGGKYPLFHEAMKKIVEYGVTIEQEAFLTE</sequence>
<reference evidence="2" key="1">
    <citation type="journal article" date="2022" name="Int. J. Syst. Evol. Microbiol.">
        <title>Genome-based, phenotypic and chemotaxonomic classification of Faecalibacterium strains: proposal of three novel species Faecalibacterium duncaniae sp. nov., Faecalibacterium hattorii sp. nov. and Faecalibacterium gallinarum sp. nov. .</title>
        <authorList>
            <person name="Sakamoto M."/>
            <person name="Sakurai N."/>
            <person name="Tanno H."/>
            <person name="Iino T."/>
            <person name="Ohkuma M."/>
            <person name="Endo A."/>
        </authorList>
    </citation>
    <scope>NUCLEOTIDE SEQUENCE</scope>
    <source>
        <strain evidence="2">JCM 17207</strain>
    </source>
</reference>
<gene>
    <name evidence="2" type="ORF">JCM17207_12610</name>
</gene>
<comment type="caution">
    <text evidence="2">The sequence shown here is derived from an EMBL/GenBank/DDBJ whole genome shotgun (WGS) entry which is preliminary data.</text>
</comment>
<keyword evidence="3" id="KW-1185">Reference proteome</keyword>